<feature type="compositionally biased region" description="Low complexity" evidence="1">
    <location>
        <begin position="253"/>
        <end position="270"/>
    </location>
</feature>
<feature type="region of interest" description="Disordered" evidence="1">
    <location>
        <begin position="185"/>
        <end position="207"/>
    </location>
</feature>
<feature type="region of interest" description="Disordered" evidence="1">
    <location>
        <begin position="223"/>
        <end position="353"/>
    </location>
</feature>
<feature type="compositionally biased region" description="Polar residues" evidence="1">
    <location>
        <begin position="198"/>
        <end position="207"/>
    </location>
</feature>
<dbReference type="AlphaFoldDB" id="A0A2C5YAN6"/>
<feature type="domain" description="INO80 complex subunit 3-like middle region" evidence="3">
    <location>
        <begin position="106"/>
        <end position="226"/>
    </location>
</feature>
<proteinExistence type="predicted"/>
<feature type="domain" description="INO80 complex subunit 3 N-terminal" evidence="2">
    <location>
        <begin position="11"/>
        <end position="79"/>
    </location>
</feature>
<dbReference type="OrthoDB" id="4095124at2759"/>
<dbReference type="EMBL" id="NJET01000032">
    <property type="protein sequence ID" value="PHH64322.1"/>
    <property type="molecule type" value="Genomic_DNA"/>
</dbReference>
<reference evidence="4 5" key="1">
    <citation type="submission" date="2017-06" db="EMBL/GenBank/DDBJ databases">
        <title>Ant-infecting Ophiocordyceps genomes reveal a high diversity of potential behavioral manipulation genes and a possible major role for enterotoxins.</title>
        <authorList>
            <person name="De Bekker C."/>
            <person name="Evans H.C."/>
            <person name="Brachmann A."/>
            <person name="Hughes D.P."/>
        </authorList>
    </citation>
    <scope>NUCLEOTIDE SEQUENCE [LARGE SCALE GENOMIC DNA]</scope>
    <source>
        <strain evidence="4 5">Map64</strain>
    </source>
</reference>
<accession>A0A2C5YAN6</accession>
<evidence type="ECO:0008006" key="6">
    <source>
        <dbReference type="Google" id="ProtNLM"/>
    </source>
</evidence>
<dbReference type="Pfam" id="PF24244">
    <property type="entry name" value="Iec3-like_M"/>
    <property type="match status" value="1"/>
</dbReference>
<dbReference type="InterPro" id="IPR032742">
    <property type="entry name" value="Iec3_N"/>
</dbReference>
<evidence type="ECO:0000259" key="3">
    <source>
        <dbReference type="Pfam" id="PF24244"/>
    </source>
</evidence>
<sequence>MAHERRSSGYKSWKKKYRKMRINFEKHMHECEELHAQEEKASATVKRLAIDIDRTLDLLIAINNSPQIPPSKRIDLSLPRGEKDSLVLPIDEPRDNVDDADAKPLKKLHDLMRDVPHTTFASAPRDAPYMADLLASIAASEPFDAHPTPFLTADDVDNYHYIIDTAIDDEAPSHNMPHLQRLPTLASTASPNHPPLTHAQSMQKNPTSVTNWLRKHAPKVFLQDGEHHDGDDGDGAAQTTGRKARGERKADRAGASARRGKRSSAAISSRLGDKPTTADWDASMDDDGDAGGGGGGAASGSTPGPRNKRKRDEDGGYRPGGSATRPSKKKRKSDGDGTPAPRKPKKEATAKEY</sequence>
<name>A0A2C5YAN6_9HYPO</name>
<keyword evidence="5" id="KW-1185">Reference proteome</keyword>
<evidence type="ECO:0000313" key="4">
    <source>
        <dbReference type="EMBL" id="PHH64322.1"/>
    </source>
</evidence>
<dbReference type="Proteomes" id="UP000226192">
    <property type="component" value="Unassembled WGS sequence"/>
</dbReference>
<organism evidence="4 5">
    <name type="scientific">Ophiocordyceps australis</name>
    <dbReference type="NCBI Taxonomy" id="1399860"/>
    <lineage>
        <taxon>Eukaryota</taxon>
        <taxon>Fungi</taxon>
        <taxon>Dikarya</taxon>
        <taxon>Ascomycota</taxon>
        <taxon>Pezizomycotina</taxon>
        <taxon>Sordariomycetes</taxon>
        <taxon>Hypocreomycetidae</taxon>
        <taxon>Hypocreales</taxon>
        <taxon>Ophiocordycipitaceae</taxon>
        <taxon>Ophiocordyceps</taxon>
    </lineage>
</organism>
<dbReference type="STRING" id="1399860.A0A2C5YAN6"/>
<evidence type="ECO:0000313" key="5">
    <source>
        <dbReference type="Proteomes" id="UP000226192"/>
    </source>
</evidence>
<evidence type="ECO:0000256" key="1">
    <source>
        <dbReference type="SAM" id="MobiDB-lite"/>
    </source>
</evidence>
<dbReference type="GO" id="GO:0006338">
    <property type="term" value="P:chromatin remodeling"/>
    <property type="evidence" value="ECO:0007669"/>
    <property type="project" value="InterPro"/>
</dbReference>
<dbReference type="Pfam" id="PF14612">
    <property type="entry name" value="Ino80_Iec3"/>
    <property type="match status" value="1"/>
</dbReference>
<evidence type="ECO:0000259" key="2">
    <source>
        <dbReference type="Pfam" id="PF14612"/>
    </source>
</evidence>
<dbReference type="GO" id="GO:0031011">
    <property type="term" value="C:Ino80 complex"/>
    <property type="evidence" value="ECO:0007669"/>
    <property type="project" value="InterPro"/>
</dbReference>
<comment type="caution">
    <text evidence="4">The sequence shown here is derived from an EMBL/GenBank/DDBJ whole genome shotgun (WGS) entry which is preliminary data.</text>
</comment>
<protein>
    <recommendedName>
        <fullName evidence="6">IEC3 subunit of the Ino80 complex, chromatin re-modelling-domain-containing protein</fullName>
    </recommendedName>
</protein>
<dbReference type="InterPro" id="IPR055449">
    <property type="entry name" value="Iec3-like_M"/>
</dbReference>
<gene>
    <name evidence="4" type="ORF">CDD81_4679</name>
</gene>